<dbReference type="AlphaFoldDB" id="A0A2S3UKQ1"/>
<evidence type="ECO:0000313" key="3">
    <source>
        <dbReference type="EMBL" id="POF28308.1"/>
    </source>
</evidence>
<keyword evidence="4" id="KW-1185">Reference proteome</keyword>
<feature type="transmembrane region" description="Helical" evidence="1">
    <location>
        <begin position="44"/>
        <end position="62"/>
    </location>
</feature>
<feature type="transmembrane region" description="Helical" evidence="1">
    <location>
        <begin position="7"/>
        <end position="24"/>
    </location>
</feature>
<protein>
    <submittedName>
        <fullName evidence="3">Tripartite tricarboxylate transporter TctB family protein</fullName>
    </submittedName>
</protein>
<dbReference type="Proteomes" id="UP000236959">
    <property type="component" value="Unassembled WGS sequence"/>
</dbReference>
<feature type="transmembrane region" description="Helical" evidence="1">
    <location>
        <begin position="131"/>
        <end position="154"/>
    </location>
</feature>
<gene>
    <name evidence="3" type="ORF">CLV41_11575</name>
</gene>
<evidence type="ECO:0000313" key="4">
    <source>
        <dbReference type="Proteomes" id="UP000236959"/>
    </source>
</evidence>
<feature type="transmembrane region" description="Helical" evidence="1">
    <location>
        <begin position="106"/>
        <end position="124"/>
    </location>
</feature>
<dbReference type="RefSeq" id="WP_170107308.1">
    <property type="nucleotide sequence ID" value="NZ_PPCN01000015.1"/>
</dbReference>
<evidence type="ECO:0000256" key="1">
    <source>
        <dbReference type="SAM" id="Phobius"/>
    </source>
</evidence>
<keyword evidence="1" id="KW-0812">Transmembrane</keyword>
<keyword evidence="1" id="KW-1133">Transmembrane helix</keyword>
<keyword evidence="1" id="KW-0472">Membrane</keyword>
<evidence type="ECO:0000259" key="2">
    <source>
        <dbReference type="Pfam" id="PF07331"/>
    </source>
</evidence>
<accession>A0A2S3UKQ1</accession>
<sequence length="156" mass="16947">MRKSDIASGLVLTVFGLVSLWLIIPVQISGHSDYGLAPDFFPRLLMWFFVLLAAALAGSRLLEVRRGAAASGAQETSPMEPADWLFIGAAAAVLAIAYLLMEYAGFIWAGVFTVFCGGLAMGNLRKHPVRLALMCLAAPVLVYMVFRHLFLVFLPT</sequence>
<comment type="caution">
    <text evidence="3">The sequence shown here is derived from an EMBL/GenBank/DDBJ whole genome shotgun (WGS) entry which is preliminary data.</text>
</comment>
<name>A0A2S3UKQ1_9HYPH</name>
<proteinExistence type="predicted"/>
<feature type="domain" description="DUF1468" evidence="2">
    <location>
        <begin position="7"/>
        <end position="155"/>
    </location>
</feature>
<dbReference type="InterPro" id="IPR009936">
    <property type="entry name" value="DUF1468"/>
</dbReference>
<organism evidence="3 4">
    <name type="scientific">Roseibium marinum</name>
    <dbReference type="NCBI Taxonomy" id="281252"/>
    <lineage>
        <taxon>Bacteria</taxon>
        <taxon>Pseudomonadati</taxon>
        <taxon>Pseudomonadota</taxon>
        <taxon>Alphaproteobacteria</taxon>
        <taxon>Hyphomicrobiales</taxon>
        <taxon>Stappiaceae</taxon>
        <taxon>Roseibium</taxon>
    </lineage>
</organism>
<dbReference type="Pfam" id="PF07331">
    <property type="entry name" value="TctB"/>
    <property type="match status" value="1"/>
</dbReference>
<reference evidence="3 4" key="1">
    <citation type="submission" date="2018-01" db="EMBL/GenBank/DDBJ databases">
        <title>Genomic Encyclopedia of Archaeal and Bacterial Type Strains, Phase II (KMG-II): from individual species to whole genera.</title>
        <authorList>
            <person name="Goeker M."/>
        </authorList>
    </citation>
    <scope>NUCLEOTIDE SEQUENCE [LARGE SCALE GENOMIC DNA]</scope>
    <source>
        <strain evidence="3 4">DSM 17023</strain>
    </source>
</reference>
<dbReference type="EMBL" id="PPCN01000015">
    <property type="protein sequence ID" value="POF28308.1"/>
    <property type="molecule type" value="Genomic_DNA"/>
</dbReference>
<feature type="transmembrane region" description="Helical" evidence="1">
    <location>
        <begin position="82"/>
        <end position="100"/>
    </location>
</feature>